<keyword evidence="1" id="KW-1133">Transmembrane helix</keyword>
<name>A0ABN0WN46_9BACI</name>
<organism evidence="2 3">
    <name type="scientific">Bacillus carboniphilus</name>
    <dbReference type="NCBI Taxonomy" id="86663"/>
    <lineage>
        <taxon>Bacteria</taxon>
        <taxon>Bacillati</taxon>
        <taxon>Bacillota</taxon>
        <taxon>Bacilli</taxon>
        <taxon>Bacillales</taxon>
        <taxon>Bacillaceae</taxon>
        <taxon>Bacillus</taxon>
    </lineage>
</organism>
<dbReference type="Proteomes" id="UP001500782">
    <property type="component" value="Unassembled WGS sequence"/>
</dbReference>
<evidence type="ECO:0000313" key="3">
    <source>
        <dbReference type="Proteomes" id="UP001500782"/>
    </source>
</evidence>
<keyword evidence="1" id="KW-0472">Membrane</keyword>
<sequence length="82" mass="9001">MFFILLTTSLILSITGGVLLGKGEQPIGIGLLVSGVLLFFISAYYYHRKKKGRKSDCLPDCYIFDCDDPFDCDGPDCGPNCN</sequence>
<feature type="transmembrane region" description="Helical" evidence="1">
    <location>
        <begin position="27"/>
        <end position="46"/>
    </location>
</feature>
<evidence type="ECO:0008006" key="4">
    <source>
        <dbReference type="Google" id="ProtNLM"/>
    </source>
</evidence>
<protein>
    <recommendedName>
        <fullName evidence="4">LPXTG cell wall anchor domain-containing protein</fullName>
    </recommendedName>
</protein>
<keyword evidence="1" id="KW-0812">Transmembrane</keyword>
<reference evidence="2 3" key="1">
    <citation type="journal article" date="2019" name="Int. J. Syst. Evol. Microbiol.">
        <title>The Global Catalogue of Microorganisms (GCM) 10K type strain sequencing project: providing services to taxonomists for standard genome sequencing and annotation.</title>
        <authorList>
            <consortium name="The Broad Institute Genomics Platform"/>
            <consortium name="The Broad Institute Genome Sequencing Center for Infectious Disease"/>
            <person name="Wu L."/>
            <person name="Ma J."/>
        </authorList>
    </citation>
    <scope>NUCLEOTIDE SEQUENCE [LARGE SCALE GENOMIC DNA]</scope>
    <source>
        <strain evidence="2 3">JCM 9731</strain>
    </source>
</reference>
<keyword evidence="3" id="KW-1185">Reference proteome</keyword>
<dbReference type="RefSeq" id="WP_343802211.1">
    <property type="nucleotide sequence ID" value="NZ_BAAADJ010000061.1"/>
</dbReference>
<proteinExistence type="predicted"/>
<accession>A0ABN0WN46</accession>
<comment type="caution">
    <text evidence="2">The sequence shown here is derived from an EMBL/GenBank/DDBJ whole genome shotgun (WGS) entry which is preliminary data.</text>
</comment>
<evidence type="ECO:0000256" key="1">
    <source>
        <dbReference type="SAM" id="Phobius"/>
    </source>
</evidence>
<gene>
    <name evidence="2" type="ORF">GCM10008967_36050</name>
</gene>
<evidence type="ECO:0000313" key="2">
    <source>
        <dbReference type="EMBL" id="GAA0342430.1"/>
    </source>
</evidence>
<dbReference type="EMBL" id="BAAADJ010000061">
    <property type="protein sequence ID" value="GAA0342430.1"/>
    <property type="molecule type" value="Genomic_DNA"/>
</dbReference>